<evidence type="ECO:0000313" key="1">
    <source>
        <dbReference type="EMBL" id="KAJ0113275.1"/>
    </source>
</evidence>
<keyword evidence="2" id="KW-1185">Reference proteome</keyword>
<organism evidence="1 2">
    <name type="scientific">Pistacia atlantica</name>
    <dbReference type="NCBI Taxonomy" id="434234"/>
    <lineage>
        <taxon>Eukaryota</taxon>
        <taxon>Viridiplantae</taxon>
        <taxon>Streptophyta</taxon>
        <taxon>Embryophyta</taxon>
        <taxon>Tracheophyta</taxon>
        <taxon>Spermatophyta</taxon>
        <taxon>Magnoliopsida</taxon>
        <taxon>eudicotyledons</taxon>
        <taxon>Gunneridae</taxon>
        <taxon>Pentapetalae</taxon>
        <taxon>rosids</taxon>
        <taxon>malvids</taxon>
        <taxon>Sapindales</taxon>
        <taxon>Anacardiaceae</taxon>
        <taxon>Pistacia</taxon>
    </lineage>
</organism>
<accession>A0ACC1CBS1</accession>
<gene>
    <name evidence="1" type="ORF">Patl1_01352</name>
</gene>
<evidence type="ECO:0000313" key="2">
    <source>
        <dbReference type="Proteomes" id="UP001164250"/>
    </source>
</evidence>
<comment type="caution">
    <text evidence="1">The sequence shown here is derived from an EMBL/GenBank/DDBJ whole genome shotgun (WGS) entry which is preliminary data.</text>
</comment>
<reference evidence="2" key="1">
    <citation type="journal article" date="2023" name="G3 (Bethesda)">
        <title>Genome assembly and association tests identify interacting loci associated with vigor, precocity, and sex in interspecific pistachio rootstocks.</title>
        <authorList>
            <person name="Palmer W."/>
            <person name="Jacygrad E."/>
            <person name="Sagayaradj S."/>
            <person name="Cavanaugh K."/>
            <person name="Han R."/>
            <person name="Bertier L."/>
            <person name="Beede B."/>
            <person name="Kafkas S."/>
            <person name="Golino D."/>
            <person name="Preece J."/>
            <person name="Michelmore R."/>
        </authorList>
    </citation>
    <scope>NUCLEOTIDE SEQUENCE [LARGE SCALE GENOMIC DNA]</scope>
</reference>
<proteinExistence type="predicted"/>
<dbReference type="Proteomes" id="UP001164250">
    <property type="component" value="Chromosome 1"/>
</dbReference>
<protein>
    <submittedName>
        <fullName evidence="1">Uncharacterized protein</fullName>
    </submittedName>
</protein>
<sequence length="1066" mass="118335">MKRIIYLRNDQEPLPKQHFFAYSVLIFLWFRQPPTHLSTHSHSNPTGPTPSVEPAAIATSRSIAALNRRLHNCDELLEEKAEIGGFSRVRVSLNGIFVNGVRVKKGMVRELSAGDEVLLVCGNEGFCRSGMRIGFVILGVVYKEEVVFRSNKAEFGTMTCSGYSQGSVSNGKRNKRVFALQTTDVGNLECDFSRFKCSDLIGRANFLLSQCKNILNSHGPISCTRHLGFAVSDSQMEGTYGCSTIPGFGNVPVGGDLESAITFHDKEVEAIEPDHDQLDPCNHNDNLCHRENIGIVYENAIATNNSSKALLSNPGGTDNALQFDITSKKSGNTCLPPGKKFYLNCLEFMDHTSSTCNVVSLPELLYPVESISQLFIATFTSDILWFLSYCEIPCHLPVTVACHNTGKCWSSSPDERTSVPYPDFPNLVVVFPPFPEAVAFGENRKKQGIACHHPKFFVLQREDSVRVIITSANLVAKQWNNVTNTVWWQDFPRRSEPDYLSLFIQPPVEEINQDSRSDFAAQLASFMASLVIDVPSQAHWIVDLTKYDFGGATGHLIASVPGIYSCRTPTVPEFTYFKPVNHTASVSSGIEFLGSVEASVVGLSHLFHNAADPYGVQIKKLASFLGKSCANAYGMLEIVLRRNTNVPADVNAVSVLVPNIEESSEGDCVQLGFLPRNIAKWVSPLWDVGFIKFSGFVSSDNVLSAAVGGINKKVQLILHVSQAWNFCHLFSIFSWKHNGPHFSDISKMMKPQLVVALSYLIASIQRRRGMWRLQEVLGQYRWPDVQESDFIYGSSSVGSINARFLAAFAAAAGKKSLRFFDSEESDPEWGCWSASQELKRPSIRILFPTIERVKNACDGILPSKRILCFSEKTWQRLEALNILDDAIPYPYDRVGHPMHVKVARRCFQSRIDACSFGWVYCGSHNFSAAAWGRHISSPSGTKANGPEKTNSSSNFLLHICNYELGIIFVFPPTETRDSSNLDDVVLPFVVPAPRYRPTDRPATGKAMKDALAELTEEQRSKLAELAAAEEMIEEIPDEEEEVEATDYVAEEKEEEKAYAEIAMESG</sequence>
<name>A0ACC1CBS1_9ROSI</name>
<dbReference type="EMBL" id="CM047897">
    <property type="protein sequence ID" value="KAJ0113275.1"/>
    <property type="molecule type" value="Genomic_DNA"/>
</dbReference>